<name>A0ABT7CTX1_9BACT</name>
<evidence type="ECO:0000313" key="1">
    <source>
        <dbReference type="EMBL" id="MDJ1497204.1"/>
    </source>
</evidence>
<comment type="caution">
    <text evidence="1">The sequence shown here is derived from an EMBL/GenBank/DDBJ whole genome shotgun (WGS) entry which is preliminary data.</text>
</comment>
<dbReference type="Proteomes" id="UP001228581">
    <property type="component" value="Unassembled WGS sequence"/>
</dbReference>
<dbReference type="RefSeq" id="WP_314002597.1">
    <property type="nucleotide sequence ID" value="NZ_JASJOT010000030.1"/>
</dbReference>
<evidence type="ECO:0000313" key="2">
    <source>
        <dbReference type="Proteomes" id="UP001228581"/>
    </source>
</evidence>
<proteinExistence type="predicted"/>
<dbReference type="EMBL" id="JASJOT010000030">
    <property type="protein sequence ID" value="MDJ1497204.1"/>
    <property type="molecule type" value="Genomic_DNA"/>
</dbReference>
<organism evidence="1 2">
    <name type="scientific">Xanthocytophaga flava</name>
    <dbReference type="NCBI Taxonomy" id="3048013"/>
    <lineage>
        <taxon>Bacteria</taxon>
        <taxon>Pseudomonadati</taxon>
        <taxon>Bacteroidota</taxon>
        <taxon>Cytophagia</taxon>
        <taxon>Cytophagales</taxon>
        <taxon>Rhodocytophagaceae</taxon>
        <taxon>Xanthocytophaga</taxon>
    </lineage>
</organism>
<gene>
    <name evidence="1" type="ORF">QNI19_29975</name>
</gene>
<protein>
    <submittedName>
        <fullName evidence="1">Uncharacterized protein</fullName>
    </submittedName>
</protein>
<accession>A0ABT7CTX1</accession>
<keyword evidence="2" id="KW-1185">Reference proteome</keyword>
<reference evidence="1 2" key="1">
    <citation type="submission" date="2023-05" db="EMBL/GenBank/DDBJ databases">
        <authorList>
            <person name="Zhang X."/>
        </authorList>
    </citation>
    <scope>NUCLEOTIDE SEQUENCE [LARGE SCALE GENOMIC DNA]</scope>
    <source>
        <strain evidence="1 2">DM2B3-1</strain>
    </source>
</reference>
<sequence length="159" mass="18586">MLSSSNLSFFFIILKRTIYSFVLLKETRGKTDGFSDWSLFFLSKAKRGTICHRILSEGQEGMNLLRRQRCADWQRVTHWRESTCLGQILYVNFRPVGAGLAPAQIRRRMIGIYPNRRLALFVPTQRTLLSNWVRTDVRTSAFLFEPVPFFLKTSFPEML</sequence>